<evidence type="ECO:0000313" key="3">
    <source>
        <dbReference type="Proteomes" id="UP000178601"/>
    </source>
</evidence>
<name>A0A1F6FZB7_9BACT</name>
<dbReference type="EMBL" id="MFMQ01000059">
    <property type="protein sequence ID" value="OGG91190.1"/>
    <property type="molecule type" value="Genomic_DNA"/>
</dbReference>
<proteinExistence type="predicted"/>
<evidence type="ECO:0000256" key="1">
    <source>
        <dbReference type="SAM" id="MobiDB-lite"/>
    </source>
</evidence>
<accession>A0A1F6FZB7</accession>
<evidence type="ECO:0000313" key="2">
    <source>
        <dbReference type="EMBL" id="OGG91190.1"/>
    </source>
</evidence>
<organism evidence="2 3">
    <name type="scientific">Candidatus Kaiserbacteria bacterium RIFCSPLOWO2_12_FULL_53_8</name>
    <dbReference type="NCBI Taxonomy" id="1798529"/>
    <lineage>
        <taxon>Bacteria</taxon>
        <taxon>Candidatus Kaiseribacteriota</taxon>
    </lineage>
</organism>
<protein>
    <submittedName>
        <fullName evidence="2">Uncharacterized protein</fullName>
    </submittedName>
</protein>
<feature type="compositionally biased region" description="Basic and acidic residues" evidence="1">
    <location>
        <begin position="35"/>
        <end position="57"/>
    </location>
</feature>
<reference evidence="2 3" key="1">
    <citation type="journal article" date="2016" name="Nat. Commun.">
        <title>Thousands of microbial genomes shed light on interconnected biogeochemical processes in an aquifer system.</title>
        <authorList>
            <person name="Anantharaman K."/>
            <person name="Brown C.T."/>
            <person name="Hug L.A."/>
            <person name="Sharon I."/>
            <person name="Castelle C.J."/>
            <person name="Probst A.J."/>
            <person name="Thomas B.C."/>
            <person name="Singh A."/>
            <person name="Wilkins M.J."/>
            <person name="Karaoz U."/>
            <person name="Brodie E.L."/>
            <person name="Williams K.H."/>
            <person name="Hubbard S.S."/>
            <person name="Banfield J.F."/>
        </authorList>
    </citation>
    <scope>NUCLEOTIDE SEQUENCE [LARGE SCALE GENOMIC DNA]</scope>
</reference>
<sequence length="146" mass="16248">MQKTTITKQKENEQGVTTLFAKIRESATISGMGFHERFDLSPEQNLNRKERGSRDEGTTFEDLAPDYARQAKAALEGTGPAATLARNEIALAKLSLDHVTKEPIAQLERKIAALNPSVLETMRDDDERERLAFTLALAKAHKTLLQ</sequence>
<gene>
    <name evidence="2" type="ORF">A3H16_03290</name>
</gene>
<comment type="caution">
    <text evidence="2">The sequence shown here is derived from an EMBL/GenBank/DDBJ whole genome shotgun (WGS) entry which is preliminary data.</text>
</comment>
<dbReference type="AlphaFoldDB" id="A0A1F6FZB7"/>
<feature type="region of interest" description="Disordered" evidence="1">
    <location>
        <begin position="35"/>
        <end position="62"/>
    </location>
</feature>
<dbReference type="Proteomes" id="UP000178601">
    <property type="component" value="Unassembled WGS sequence"/>
</dbReference>